<reference evidence="2 3" key="1">
    <citation type="submission" date="2017-12" db="EMBL/GenBank/DDBJ databases">
        <authorList>
            <person name="Pombert J.-F."/>
            <person name="Haag K.L."/>
            <person name="Ebert D."/>
        </authorList>
    </citation>
    <scope>NUCLEOTIDE SEQUENCE [LARGE SCALE GENOMIC DNA]</scope>
    <source>
        <strain evidence="2">BE-OM-2</strain>
    </source>
</reference>
<dbReference type="InterPro" id="IPR032675">
    <property type="entry name" value="LRR_dom_sf"/>
</dbReference>
<dbReference type="VEuPathDB" id="MicrosporidiaDB:CWI39_0423p0020"/>
<dbReference type="AlphaFoldDB" id="A0A4Q9LQI6"/>
<gene>
    <name evidence="2" type="ORF">CWI36_0012p0070</name>
    <name evidence="1" type="ORF">CWI36_0050p0030</name>
</gene>
<evidence type="ECO:0000313" key="3">
    <source>
        <dbReference type="Proteomes" id="UP000291404"/>
    </source>
</evidence>
<evidence type="ECO:0000313" key="2">
    <source>
        <dbReference type="EMBL" id="TBU09650.1"/>
    </source>
</evidence>
<organism evidence="2 3">
    <name type="scientific">Hamiltosporidium magnivora</name>
    <dbReference type="NCBI Taxonomy" id="148818"/>
    <lineage>
        <taxon>Eukaryota</taxon>
        <taxon>Fungi</taxon>
        <taxon>Fungi incertae sedis</taxon>
        <taxon>Microsporidia</taxon>
        <taxon>Dubosqiidae</taxon>
        <taxon>Hamiltosporidium</taxon>
    </lineage>
</organism>
<dbReference type="VEuPathDB" id="MicrosporidiaDB:CWI39_0423p0010"/>
<dbReference type="EMBL" id="PITI01000012">
    <property type="protein sequence ID" value="TBU09650.1"/>
    <property type="molecule type" value="Genomic_DNA"/>
</dbReference>
<dbReference type="Gene3D" id="3.80.10.10">
    <property type="entry name" value="Ribonuclease Inhibitor"/>
    <property type="match status" value="2"/>
</dbReference>
<dbReference type="VEuPathDB" id="MicrosporidiaDB:CWI36_0050p0030"/>
<dbReference type="Proteomes" id="UP000291404">
    <property type="component" value="Unassembled WGS sequence"/>
</dbReference>
<evidence type="ECO:0000313" key="1">
    <source>
        <dbReference type="EMBL" id="TBU09215.1"/>
    </source>
</evidence>
<dbReference type="VEuPathDB" id="MicrosporidiaDB:CWI36_0012p0070"/>
<sequence>MLKYKVKIQLQRYCYLIHCIKFIFLEVIVCASSHDSGVITFGLIDRDWSCKYPEDVDYKTVKYWLVSTENGTSKLCTGDHCVKTIPIRESTAYQYVFSCTKNATFYNHEPLHSYEVIYLNRWNVKFRVLNNLLNNSKPEPFIFESYLKIYYQDFYVIDCYLNPRIDLNFHNLPYKLFYKILAVLTSLDPISSKYLNQVYSNLLKNGLMGFESKKILADPKNYKMKYLNSKKHIFMYFFSVLYDTIDACLIQQKSLVYIFKRTEDCIDQCFKDIDNIAFIRLKVTIYSLDVISLNFSSFMWSVFNWLLSLINISGLYIDESETVYYGIKLPVLYHSNANDVVKNIESNKSMLNCKFFESLCSATLQNISYLRFDNLRLSFYLLSSFLENNKISHFELSFCSFDVADTRTQLSKILEKISKLITLKLRGLLLWESDINFILSSIIRYLVLYDCTVVTGTEKAPNYTYRPAYKIFKTLTHLDISFSKLPINFVSALLRSDSLENINFSSFEFSKDDFVSLSLFNFTKKLNYLKIVNLTTNDQLFRFFEGIKSVHTLILSEISNLANLDFFLRLPNFSESVVTLNLSNNFLSVAILNLLGKFNQISCLHLENSLPLNSEELDEMPSFRTLEELDVSHNEFKAIGNNFISRCLKLRKINISNSKFHKGALMCIFTNNLINNLLHLDLSGTELQHGDFQRVCECKLLKYLAIDFKKDLVSFPYELLMYASFKMYLNFLIFAVEKIEILDFINLVIEFPNLKKFRILCETLYVASEKHHQLSLGSYNTKSFCYIEVLYVNPISDCIIEFLQSTSIFYSISFFNHP</sequence>
<name>A0A4Q9LQI6_9MICR</name>
<protein>
    <submittedName>
        <fullName evidence="2">Uncharacterized protein</fullName>
    </submittedName>
</protein>
<dbReference type="EMBL" id="PITI01000050">
    <property type="protein sequence ID" value="TBU09215.1"/>
    <property type="molecule type" value="Genomic_DNA"/>
</dbReference>
<dbReference type="SUPFAM" id="SSF52047">
    <property type="entry name" value="RNI-like"/>
    <property type="match status" value="1"/>
</dbReference>
<proteinExistence type="predicted"/>
<comment type="caution">
    <text evidence="2">The sequence shown here is derived from an EMBL/GenBank/DDBJ whole genome shotgun (WGS) entry which is preliminary data.</text>
</comment>
<keyword evidence="3" id="KW-1185">Reference proteome</keyword>
<accession>A0A4Q9LQI6</accession>